<accession>A0A097R0D9</accession>
<dbReference type="HOGENOM" id="CLU_117171_0_0_6"/>
<dbReference type="Proteomes" id="UP000029986">
    <property type="component" value="Chromosome"/>
</dbReference>
<evidence type="ECO:0000256" key="1">
    <source>
        <dbReference type="SAM" id="SignalP"/>
    </source>
</evidence>
<keyword evidence="3" id="KW-1185">Reference proteome</keyword>
<dbReference type="PROSITE" id="PS51257">
    <property type="entry name" value="PROKAR_LIPOPROTEIN"/>
    <property type="match status" value="1"/>
</dbReference>
<evidence type="ECO:0000313" key="2">
    <source>
        <dbReference type="EMBL" id="AIU72194.1"/>
    </source>
</evidence>
<feature type="signal peptide" evidence="1">
    <location>
        <begin position="1"/>
        <end position="23"/>
    </location>
</feature>
<dbReference type="Gene3D" id="2.60.460.10">
    <property type="entry name" value="protein yfey like domain"/>
    <property type="match status" value="1"/>
</dbReference>
<dbReference type="PATRIC" id="fig|1453496.5.peg.1431"/>
<dbReference type="EMBL" id="CP009706">
    <property type="protein sequence ID" value="AIU72194.1"/>
    <property type="molecule type" value="Genomic_DNA"/>
</dbReference>
<evidence type="ECO:0000313" key="3">
    <source>
        <dbReference type="Proteomes" id="UP000029986"/>
    </source>
</evidence>
<dbReference type="Pfam" id="PF06572">
    <property type="entry name" value="DUF1131"/>
    <property type="match status" value="1"/>
</dbReference>
<dbReference type="OrthoDB" id="5622706at2"/>
<dbReference type="InterPro" id="IPR010938">
    <property type="entry name" value="DUF1131"/>
</dbReference>
<dbReference type="KEGG" id="hav:AT03_07170"/>
<reference evidence="2 3" key="1">
    <citation type="journal article" date="2014" name="Gut Pathog.">
        <title>Gene clusters of Hafnia alvei strain FB1 important in survival and pathogenesis: a draft genome perspective.</title>
        <authorList>
            <person name="Tan J.Y."/>
            <person name="Yin W.F."/>
            <person name="Chan K.G."/>
        </authorList>
    </citation>
    <scope>NUCLEOTIDE SEQUENCE [LARGE SCALE GENOMIC DNA]</scope>
    <source>
        <strain evidence="2 3">FB1</strain>
    </source>
</reference>
<dbReference type="AlphaFoldDB" id="A0A097R0D9"/>
<organism evidence="2 3">
    <name type="scientific">Hafnia alvei FB1</name>
    <dbReference type="NCBI Taxonomy" id="1453496"/>
    <lineage>
        <taxon>Bacteria</taxon>
        <taxon>Pseudomonadati</taxon>
        <taxon>Pseudomonadota</taxon>
        <taxon>Gammaproteobacteria</taxon>
        <taxon>Enterobacterales</taxon>
        <taxon>Hafniaceae</taxon>
        <taxon>Hafnia</taxon>
    </lineage>
</organism>
<dbReference type="InterPro" id="IPR038714">
    <property type="entry name" value="YfeY-like_sf"/>
</dbReference>
<dbReference type="RefSeq" id="WP_025800761.1">
    <property type="nucleotide sequence ID" value="NZ_CP009706.1"/>
</dbReference>
<name>A0A097R0D9_HAFAL</name>
<dbReference type="NCBIfam" id="NF007990">
    <property type="entry name" value="PRK10718.1"/>
    <property type="match status" value="1"/>
</dbReference>
<dbReference type="eggNOG" id="ENOG502ZC5Z">
    <property type="taxonomic scope" value="Bacteria"/>
</dbReference>
<keyword evidence="1" id="KW-0732">Signal</keyword>
<proteinExistence type="predicted"/>
<feature type="chain" id="PRO_5001931989" evidence="1">
    <location>
        <begin position="24"/>
        <end position="194"/>
    </location>
</feature>
<keyword evidence="2" id="KW-0449">Lipoprotein</keyword>
<protein>
    <submittedName>
        <fullName evidence="2">RpoE-regulated lipoprotein</fullName>
    </submittedName>
</protein>
<sequence length="194" mass="21109">MNFRPLLLVVPLLLTGCSTMSHMSWSSLSPLNWFGSSVEVSDMGVAGINASTPLNEAAINKALDDDYRLRSGMGTRNGTVTSFYQALDGDTLVMTISGDDKGTVKRVNVESDAIKTAWGVKIGTPFSDLYEKAYGVCQKGQGDNANDVECVAKESRHVSYLFSGEWHGPEGLMPSDDTLKNWKITQIVWHANAI</sequence>
<gene>
    <name evidence="2" type="ORF">AT03_07170</name>
</gene>